<dbReference type="Proteomes" id="UP000507470">
    <property type="component" value="Unassembled WGS sequence"/>
</dbReference>
<feature type="region of interest" description="Disordered" evidence="1">
    <location>
        <begin position="130"/>
        <end position="217"/>
    </location>
</feature>
<sequence>MIEINKRQKDMKRPGECGLFEVTDEIYKDSDETNLIKDKNETEQKEEEASKSGESNSCEEAEYWLEDPQRRGTEKRGQKLRLQKIMENRNTNKGSPNHVIRINIKLKKKMNTKTKFQVKQSSEIKALVLANEKQKNDQNKGEFWTRYGKQKDSGSNSESPKDKDNVDSPELGDTDSSNRSSKNKTASSRSSDSKASDVNEVQKFESFEKREKPVLHF</sequence>
<feature type="compositionally biased region" description="Basic and acidic residues" evidence="1">
    <location>
        <begin position="67"/>
        <end position="77"/>
    </location>
</feature>
<protein>
    <submittedName>
        <fullName evidence="2">Uncharacterized protein</fullName>
    </submittedName>
</protein>
<evidence type="ECO:0000313" key="2">
    <source>
        <dbReference type="EMBL" id="CAC5396759.1"/>
    </source>
</evidence>
<feature type="region of interest" description="Disordered" evidence="1">
    <location>
        <begin position="30"/>
        <end position="79"/>
    </location>
</feature>
<dbReference type="AlphaFoldDB" id="A0A6J8CN43"/>
<feature type="compositionally biased region" description="Low complexity" evidence="1">
    <location>
        <begin position="177"/>
        <end position="190"/>
    </location>
</feature>
<reference evidence="2 3" key="1">
    <citation type="submission" date="2020-06" db="EMBL/GenBank/DDBJ databases">
        <authorList>
            <person name="Li R."/>
            <person name="Bekaert M."/>
        </authorList>
    </citation>
    <scope>NUCLEOTIDE SEQUENCE [LARGE SCALE GENOMIC DNA]</scope>
    <source>
        <strain evidence="3">wild</strain>
    </source>
</reference>
<keyword evidence="3" id="KW-1185">Reference proteome</keyword>
<gene>
    <name evidence="2" type="ORF">MCOR_31277</name>
</gene>
<organism evidence="2 3">
    <name type="scientific">Mytilus coruscus</name>
    <name type="common">Sea mussel</name>
    <dbReference type="NCBI Taxonomy" id="42192"/>
    <lineage>
        <taxon>Eukaryota</taxon>
        <taxon>Metazoa</taxon>
        <taxon>Spiralia</taxon>
        <taxon>Lophotrochozoa</taxon>
        <taxon>Mollusca</taxon>
        <taxon>Bivalvia</taxon>
        <taxon>Autobranchia</taxon>
        <taxon>Pteriomorphia</taxon>
        <taxon>Mytilida</taxon>
        <taxon>Mytiloidea</taxon>
        <taxon>Mytilidae</taxon>
        <taxon>Mytilinae</taxon>
        <taxon>Mytilus</taxon>
    </lineage>
</organism>
<dbReference type="EMBL" id="CACVKT020005642">
    <property type="protein sequence ID" value="CAC5396759.1"/>
    <property type="molecule type" value="Genomic_DNA"/>
</dbReference>
<feature type="compositionally biased region" description="Basic and acidic residues" evidence="1">
    <location>
        <begin position="191"/>
        <end position="217"/>
    </location>
</feature>
<accession>A0A6J8CN43</accession>
<evidence type="ECO:0000256" key="1">
    <source>
        <dbReference type="SAM" id="MobiDB-lite"/>
    </source>
</evidence>
<feature type="compositionally biased region" description="Basic and acidic residues" evidence="1">
    <location>
        <begin position="30"/>
        <end position="51"/>
    </location>
</feature>
<name>A0A6J8CN43_MYTCO</name>
<evidence type="ECO:0000313" key="3">
    <source>
        <dbReference type="Proteomes" id="UP000507470"/>
    </source>
</evidence>
<proteinExistence type="predicted"/>